<dbReference type="Ensembl" id="ENSVKKT00000007209.1">
    <property type="protein sequence ID" value="ENSVKKP00000007026.1"/>
    <property type="gene ID" value="ENSVKKG00000005077.1"/>
</dbReference>
<keyword evidence="1" id="KW-0479">Metal-binding</keyword>
<keyword evidence="4" id="KW-0862">Zinc</keyword>
<dbReference type="RefSeq" id="XP_044295129.1">
    <property type="nucleotide sequence ID" value="XM_044439194.1"/>
</dbReference>
<dbReference type="GO" id="GO:0008270">
    <property type="term" value="F:zinc ion binding"/>
    <property type="evidence" value="ECO:0007669"/>
    <property type="project" value="UniProtKB-KW"/>
</dbReference>
<dbReference type="RefSeq" id="XP_044295123.1">
    <property type="nucleotide sequence ID" value="XM_044439188.1"/>
</dbReference>
<dbReference type="PROSITE" id="PS00028">
    <property type="entry name" value="ZINC_FINGER_C2H2_1"/>
    <property type="match status" value="5"/>
</dbReference>
<feature type="region of interest" description="Disordered" evidence="6">
    <location>
        <begin position="1"/>
        <end position="61"/>
    </location>
</feature>
<dbReference type="GO" id="GO:0000977">
    <property type="term" value="F:RNA polymerase II transcription regulatory region sequence-specific DNA binding"/>
    <property type="evidence" value="ECO:0007669"/>
    <property type="project" value="TreeGrafter"/>
</dbReference>
<feature type="domain" description="C2H2-type" evidence="7">
    <location>
        <begin position="326"/>
        <end position="353"/>
    </location>
</feature>
<sequence length="353" mass="39989">MDVEVNWESDDDTCSSREDADSHCISEWGVGKASIQREVEEGLSLPPSSDDSPDRPPGEQELPAKLHWEDKASHGLCHQWSDSATGDIFITPSTNFGPQCEDEDSALHSAEHAKGSWGKISESCDDFTIAGSLDEEDLVPTPGVVPSHHCKECGEMPHSYGRTLGQQKDHVAERSYRCPLCSKEFFHTANFRVHQLIHVSDRPYRCPECDKGFVHKVDLWRHLRNVHRIEHSKRLEALPAASFVHQNQSSGGVAPPICLQEPETEQPKPYLCPICDKAFRTAYLLLKHKVIHQEDKPYKCPECGKAFIELMRLKRHQKIHARERPFYCEECGGTVTRLTAPHRHQRIHTGEKP</sequence>
<dbReference type="RefSeq" id="XP_044295127.1">
    <property type="nucleotide sequence ID" value="XM_044439192.1"/>
</dbReference>
<evidence type="ECO:0000259" key="7">
    <source>
        <dbReference type="PROSITE" id="PS50157"/>
    </source>
</evidence>
<dbReference type="RefSeq" id="XP_044295131.1">
    <property type="nucleotide sequence ID" value="XM_044439196.1"/>
</dbReference>
<dbReference type="PROSITE" id="PS50157">
    <property type="entry name" value="ZINC_FINGER_C2H2_2"/>
    <property type="match status" value="5"/>
</dbReference>
<dbReference type="RefSeq" id="XP_044295132.1">
    <property type="nucleotide sequence ID" value="XM_044439197.1"/>
</dbReference>
<dbReference type="SMART" id="SM00355">
    <property type="entry name" value="ZnF_C2H2"/>
    <property type="match status" value="5"/>
</dbReference>
<dbReference type="PANTHER" id="PTHR24379">
    <property type="entry name" value="KRAB AND ZINC FINGER DOMAIN-CONTAINING"/>
    <property type="match status" value="1"/>
</dbReference>
<evidence type="ECO:0000256" key="3">
    <source>
        <dbReference type="ARBA" id="ARBA00022771"/>
    </source>
</evidence>
<dbReference type="RefSeq" id="XP_044295128.1">
    <property type="nucleotide sequence ID" value="XM_044439193.1"/>
</dbReference>
<dbReference type="Gene3D" id="3.30.160.60">
    <property type="entry name" value="Classic Zinc Finger"/>
    <property type="match status" value="5"/>
</dbReference>
<reference evidence="8" key="2">
    <citation type="submission" date="2025-09" db="UniProtKB">
        <authorList>
            <consortium name="Ensembl"/>
        </authorList>
    </citation>
    <scope>IDENTIFICATION</scope>
</reference>
<dbReference type="RefSeq" id="XP_044295130.1">
    <property type="nucleotide sequence ID" value="XM_044439195.1"/>
</dbReference>
<name>A0A8D2IZG7_VARKO</name>
<feature type="compositionally biased region" description="Basic and acidic residues" evidence="6">
    <location>
        <begin position="52"/>
        <end position="61"/>
    </location>
</feature>
<dbReference type="GO" id="GO:0032502">
    <property type="term" value="P:developmental process"/>
    <property type="evidence" value="ECO:0007669"/>
    <property type="project" value="UniProtKB-ARBA"/>
</dbReference>
<protein>
    <recommendedName>
        <fullName evidence="7">C2H2-type domain-containing protein</fullName>
    </recommendedName>
</protein>
<evidence type="ECO:0000256" key="2">
    <source>
        <dbReference type="ARBA" id="ARBA00022737"/>
    </source>
</evidence>
<keyword evidence="3 5" id="KW-0863">Zinc-finger</keyword>
<dbReference type="OrthoDB" id="40579at2759"/>
<feature type="domain" description="C2H2-type" evidence="7">
    <location>
        <begin position="298"/>
        <end position="325"/>
    </location>
</feature>
<dbReference type="Pfam" id="PF00096">
    <property type="entry name" value="zf-C2H2"/>
    <property type="match status" value="4"/>
</dbReference>
<evidence type="ECO:0000256" key="5">
    <source>
        <dbReference type="PROSITE-ProRule" id="PRU00042"/>
    </source>
</evidence>
<dbReference type="SUPFAM" id="SSF57667">
    <property type="entry name" value="beta-beta-alpha zinc fingers"/>
    <property type="match status" value="3"/>
</dbReference>
<dbReference type="RefSeq" id="XP_044295124.1">
    <property type="nucleotide sequence ID" value="XM_044439189.1"/>
</dbReference>
<dbReference type="InterPro" id="IPR036236">
    <property type="entry name" value="Znf_C2H2_sf"/>
</dbReference>
<evidence type="ECO:0000256" key="4">
    <source>
        <dbReference type="ARBA" id="ARBA00022833"/>
    </source>
</evidence>
<accession>A0A8D2IZG7</accession>
<feature type="compositionally biased region" description="Acidic residues" evidence="6">
    <location>
        <begin position="1"/>
        <end position="13"/>
    </location>
</feature>
<evidence type="ECO:0000256" key="1">
    <source>
        <dbReference type="ARBA" id="ARBA00022723"/>
    </source>
</evidence>
<dbReference type="FunFam" id="3.30.160.60:FF:000202">
    <property type="entry name" value="Zinc finger protein 574"/>
    <property type="match status" value="1"/>
</dbReference>
<feature type="domain" description="C2H2-type" evidence="7">
    <location>
        <begin position="176"/>
        <end position="203"/>
    </location>
</feature>
<dbReference type="PANTHER" id="PTHR24379:SF127">
    <property type="entry name" value="BLOODY FINGERS-RELATED"/>
    <property type="match status" value="1"/>
</dbReference>
<organism evidence="8 9">
    <name type="scientific">Varanus komodoensis</name>
    <name type="common">Komodo dragon</name>
    <dbReference type="NCBI Taxonomy" id="61221"/>
    <lineage>
        <taxon>Eukaryota</taxon>
        <taxon>Metazoa</taxon>
        <taxon>Chordata</taxon>
        <taxon>Craniata</taxon>
        <taxon>Vertebrata</taxon>
        <taxon>Euteleostomi</taxon>
        <taxon>Lepidosauria</taxon>
        <taxon>Squamata</taxon>
        <taxon>Bifurcata</taxon>
        <taxon>Unidentata</taxon>
        <taxon>Episquamata</taxon>
        <taxon>Toxicofera</taxon>
        <taxon>Anguimorpha</taxon>
        <taxon>Paleoanguimorpha</taxon>
        <taxon>Varanoidea</taxon>
        <taxon>Varanidae</taxon>
        <taxon>Varanus</taxon>
    </lineage>
</organism>
<dbReference type="FunFam" id="3.30.160.60:FF:000358">
    <property type="entry name" value="zinc finger protein 24"/>
    <property type="match status" value="1"/>
</dbReference>
<dbReference type="Proteomes" id="UP000694545">
    <property type="component" value="Unplaced"/>
</dbReference>
<feature type="domain" description="C2H2-type" evidence="7">
    <location>
        <begin position="204"/>
        <end position="232"/>
    </location>
</feature>
<dbReference type="AlphaFoldDB" id="A0A8D2IZG7"/>
<dbReference type="GeneID" id="123027887"/>
<gene>
    <name evidence="8" type="primary">LOC123027887</name>
</gene>
<keyword evidence="9" id="KW-1185">Reference proteome</keyword>
<proteinExistence type="predicted"/>
<reference evidence="8" key="1">
    <citation type="submission" date="2025-08" db="UniProtKB">
        <authorList>
            <consortium name="Ensembl"/>
        </authorList>
    </citation>
    <scope>IDENTIFICATION</scope>
</reference>
<evidence type="ECO:0000313" key="9">
    <source>
        <dbReference type="Proteomes" id="UP000694545"/>
    </source>
</evidence>
<dbReference type="FunFam" id="3.30.160.60:FF:000446">
    <property type="entry name" value="Zinc finger protein"/>
    <property type="match status" value="1"/>
</dbReference>
<dbReference type="RefSeq" id="XP_044295126.1">
    <property type="nucleotide sequence ID" value="XM_044439191.1"/>
</dbReference>
<dbReference type="GO" id="GO:0005634">
    <property type="term" value="C:nucleus"/>
    <property type="evidence" value="ECO:0007669"/>
    <property type="project" value="TreeGrafter"/>
</dbReference>
<dbReference type="GO" id="GO:0000981">
    <property type="term" value="F:DNA-binding transcription factor activity, RNA polymerase II-specific"/>
    <property type="evidence" value="ECO:0007669"/>
    <property type="project" value="TreeGrafter"/>
</dbReference>
<feature type="domain" description="C2H2-type" evidence="7">
    <location>
        <begin position="270"/>
        <end position="297"/>
    </location>
</feature>
<feature type="compositionally biased region" description="Basic and acidic residues" evidence="6">
    <location>
        <begin position="14"/>
        <end position="24"/>
    </location>
</feature>
<keyword evidence="2" id="KW-0677">Repeat</keyword>
<dbReference type="KEGG" id="vko:123027887"/>
<evidence type="ECO:0000313" key="8">
    <source>
        <dbReference type="Ensembl" id="ENSVKKP00000007026.1"/>
    </source>
</evidence>
<evidence type="ECO:0000256" key="6">
    <source>
        <dbReference type="SAM" id="MobiDB-lite"/>
    </source>
</evidence>
<dbReference type="InterPro" id="IPR013087">
    <property type="entry name" value="Znf_C2H2_type"/>
</dbReference>